<dbReference type="InterPro" id="IPR035897">
    <property type="entry name" value="Toll_tir_struct_dom_sf"/>
</dbReference>
<keyword evidence="3" id="KW-1185">Reference proteome</keyword>
<dbReference type="Proteomes" id="UP001652445">
    <property type="component" value="Unassembled WGS sequence"/>
</dbReference>
<comment type="caution">
    <text evidence="2">The sequence shown here is derived from an EMBL/GenBank/DDBJ whole genome shotgun (WGS) entry which is preliminary data.</text>
</comment>
<dbReference type="Gene3D" id="3.40.50.10140">
    <property type="entry name" value="Toll/interleukin-1 receptor homology (TIR) domain"/>
    <property type="match status" value="1"/>
</dbReference>
<evidence type="ECO:0000313" key="2">
    <source>
        <dbReference type="EMBL" id="MCU6793334.1"/>
    </source>
</evidence>
<protein>
    <submittedName>
        <fullName evidence="2">Toll/interleukin-1 receptor domain-containing protein</fullName>
    </submittedName>
</protein>
<gene>
    <name evidence="2" type="ORF">OB236_14565</name>
</gene>
<feature type="domain" description="TIR" evidence="1">
    <location>
        <begin position="51"/>
        <end position="146"/>
    </location>
</feature>
<evidence type="ECO:0000313" key="3">
    <source>
        <dbReference type="Proteomes" id="UP001652445"/>
    </source>
</evidence>
<name>A0ABT2UFC3_9BACL</name>
<dbReference type="InterPro" id="IPR000157">
    <property type="entry name" value="TIR_dom"/>
</dbReference>
<accession>A0ABT2UFC3</accession>
<evidence type="ECO:0000259" key="1">
    <source>
        <dbReference type="Pfam" id="PF13676"/>
    </source>
</evidence>
<keyword evidence="2" id="KW-0675">Receptor</keyword>
<dbReference type="Pfam" id="PF13676">
    <property type="entry name" value="TIR_2"/>
    <property type="match status" value="1"/>
</dbReference>
<sequence length="203" mass="23485">MKDWCYMSLFKRSDLIAKADKELLKKSFFTEASTILKSASYEFSSTKNYDIFLSHSYSDAKIILGLKLELEEMGHSVYVDWIEDLQLDRSKVTKETAEQLRTRMKRCKCLFFATSDNSTESKWMPWELGYFDGIKGKVGVIPITNTTSQTDAFEGQEYLGIYNYITKGTVQGSNQMALWVHDSSNVYVRFELWLNGSVPYKRT</sequence>
<organism evidence="2 3">
    <name type="scientific">Paenibacillus baimaensis</name>
    <dbReference type="NCBI Taxonomy" id="2982185"/>
    <lineage>
        <taxon>Bacteria</taxon>
        <taxon>Bacillati</taxon>
        <taxon>Bacillota</taxon>
        <taxon>Bacilli</taxon>
        <taxon>Bacillales</taxon>
        <taxon>Paenibacillaceae</taxon>
        <taxon>Paenibacillus</taxon>
    </lineage>
</organism>
<proteinExistence type="predicted"/>
<dbReference type="EMBL" id="JAOQIO010000044">
    <property type="protein sequence ID" value="MCU6793334.1"/>
    <property type="molecule type" value="Genomic_DNA"/>
</dbReference>
<dbReference type="SUPFAM" id="SSF52200">
    <property type="entry name" value="Toll/Interleukin receptor TIR domain"/>
    <property type="match status" value="1"/>
</dbReference>
<reference evidence="2 3" key="1">
    <citation type="submission" date="2022-09" db="EMBL/GenBank/DDBJ databases">
        <authorList>
            <person name="Han X.L."/>
            <person name="Wang Q."/>
            <person name="Lu T."/>
        </authorList>
    </citation>
    <scope>NUCLEOTIDE SEQUENCE [LARGE SCALE GENOMIC DNA]</scope>
    <source>
        <strain evidence="2 3">WQ 127069</strain>
    </source>
</reference>